<evidence type="ECO:0000256" key="1">
    <source>
        <dbReference type="SAM" id="MobiDB-lite"/>
    </source>
</evidence>
<keyword evidence="3" id="KW-1185">Reference proteome</keyword>
<accession>A0AA35X1T9</accession>
<name>A0AA35X1T9_GEOBA</name>
<feature type="compositionally biased region" description="Basic and acidic residues" evidence="1">
    <location>
        <begin position="48"/>
        <end position="59"/>
    </location>
</feature>
<evidence type="ECO:0000313" key="3">
    <source>
        <dbReference type="Proteomes" id="UP001174909"/>
    </source>
</evidence>
<dbReference type="GO" id="GO:0051011">
    <property type="term" value="F:microtubule minus-end binding"/>
    <property type="evidence" value="ECO:0007669"/>
    <property type="project" value="TreeGrafter"/>
</dbReference>
<feature type="region of interest" description="Disordered" evidence="1">
    <location>
        <begin position="33"/>
        <end position="59"/>
    </location>
</feature>
<dbReference type="PANTHER" id="PTHR16219:SF1">
    <property type="entry name" value="HAUS AUGMIN-LIKE COMPLEX SUBUNIT 4"/>
    <property type="match status" value="1"/>
</dbReference>
<dbReference type="PANTHER" id="PTHR16219">
    <property type="entry name" value="AUGMIN SUBUNIT 4 FAMILY MEMBER"/>
    <property type="match status" value="1"/>
</dbReference>
<sequence length="305" mass="33670">GTHFLPQTEARLQGARRRYLELSLVHSELAATLDRRHASSTTNPRSGRPSDDGGGRGGREVLAAGEAQHCLRLHPQATLLGLSSDHLRLAGGRPLTGTGKEAVLREVQERLKAKCLRVAQWHSEGKASGSESLQLAKAAQLPGLVAQQINSLDSVEAQLREKRKENALRQHQHYKILVETSEMLHGALEQARLGSVARSEQVRLDYLQARTTALLGKQDVMYYQLLKGICSDGRLQALKEIRSLMAARLRGVEEQLAQTQHTLRHYHSLGPELASLAQQYAATLAEIENKQWALTELLKSCPTTN</sequence>
<reference evidence="2" key="1">
    <citation type="submission" date="2023-03" db="EMBL/GenBank/DDBJ databases">
        <authorList>
            <person name="Steffen K."/>
            <person name="Cardenas P."/>
        </authorList>
    </citation>
    <scope>NUCLEOTIDE SEQUENCE</scope>
</reference>
<dbReference type="InterPro" id="IPR029327">
    <property type="entry name" value="HAUS4"/>
</dbReference>
<proteinExistence type="predicted"/>
<gene>
    <name evidence="2" type="ORF">GBAR_LOCUS19599</name>
</gene>
<dbReference type="EMBL" id="CASHTH010002758">
    <property type="protein sequence ID" value="CAI8034885.1"/>
    <property type="molecule type" value="Genomic_DNA"/>
</dbReference>
<comment type="caution">
    <text evidence="2">The sequence shown here is derived from an EMBL/GenBank/DDBJ whole genome shotgun (WGS) entry which is preliminary data.</text>
</comment>
<feature type="non-terminal residue" evidence="2">
    <location>
        <position position="305"/>
    </location>
</feature>
<dbReference type="Proteomes" id="UP001174909">
    <property type="component" value="Unassembled WGS sequence"/>
</dbReference>
<organism evidence="2 3">
    <name type="scientific">Geodia barretti</name>
    <name type="common">Barrett's horny sponge</name>
    <dbReference type="NCBI Taxonomy" id="519541"/>
    <lineage>
        <taxon>Eukaryota</taxon>
        <taxon>Metazoa</taxon>
        <taxon>Porifera</taxon>
        <taxon>Demospongiae</taxon>
        <taxon>Heteroscleromorpha</taxon>
        <taxon>Tetractinellida</taxon>
        <taxon>Astrophorina</taxon>
        <taxon>Geodiidae</taxon>
        <taxon>Geodia</taxon>
    </lineage>
</organism>
<dbReference type="GO" id="GO:0070652">
    <property type="term" value="C:HAUS complex"/>
    <property type="evidence" value="ECO:0007669"/>
    <property type="project" value="InterPro"/>
</dbReference>
<evidence type="ECO:0000313" key="2">
    <source>
        <dbReference type="EMBL" id="CAI8034885.1"/>
    </source>
</evidence>
<dbReference type="AlphaFoldDB" id="A0AA35X1T9"/>
<dbReference type="GO" id="GO:0051225">
    <property type="term" value="P:spindle assembly"/>
    <property type="evidence" value="ECO:0007669"/>
    <property type="project" value="InterPro"/>
</dbReference>
<dbReference type="Pfam" id="PF14735">
    <property type="entry name" value="HAUS4"/>
    <property type="match status" value="1"/>
</dbReference>
<protein>
    <submittedName>
        <fullName evidence="2">HAUS augmin-like complex subunit 4</fullName>
    </submittedName>
</protein>